<evidence type="ECO:0000259" key="2">
    <source>
        <dbReference type="Pfam" id="PF02698"/>
    </source>
</evidence>
<keyword evidence="1" id="KW-1133">Transmembrane helix</keyword>
<dbReference type="Gene3D" id="3.40.50.620">
    <property type="entry name" value="HUPs"/>
    <property type="match status" value="1"/>
</dbReference>
<dbReference type="Pfam" id="PF02698">
    <property type="entry name" value="DUF218"/>
    <property type="match status" value="1"/>
</dbReference>
<gene>
    <name evidence="3" type="ORF">GGD90_000968</name>
</gene>
<proteinExistence type="predicted"/>
<reference evidence="3 4" key="1">
    <citation type="submission" date="2020-08" db="EMBL/GenBank/DDBJ databases">
        <title>Genome sequencing of Purple Non-Sulfur Bacteria from various extreme environments.</title>
        <authorList>
            <person name="Mayer M."/>
        </authorList>
    </citation>
    <scope>NUCLEOTIDE SEQUENCE [LARGE SCALE GENOMIC DNA]</scope>
    <source>
        <strain evidence="3 4">2761</strain>
    </source>
</reference>
<feature type="transmembrane region" description="Helical" evidence="1">
    <location>
        <begin position="12"/>
        <end position="30"/>
    </location>
</feature>
<dbReference type="EMBL" id="JACIGE010000002">
    <property type="protein sequence ID" value="MBB4246611.1"/>
    <property type="molecule type" value="Genomic_DNA"/>
</dbReference>
<dbReference type="RefSeq" id="WP_153114665.1">
    <property type="nucleotide sequence ID" value="NZ_JACIGE010000002.1"/>
</dbReference>
<feature type="domain" description="DUF218" evidence="2">
    <location>
        <begin position="82"/>
        <end position="245"/>
    </location>
</feature>
<feature type="transmembrane region" description="Helical" evidence="1">
    <location>
        <begin position="42"/>
        <end position="60"/>
    </location>
</feature>
<dbReference type="InterPro" id="IPR014729">
    <property type="entry name" value="Rossmann-like_a/b/a_fold"/>
</dbReference>
<dbReference type="InterPro" id="IPR051599">
    <property type="entry name" value="Cell_Envelope_Assoc"/>
</dbReference>
<keyword evidence="4" id="KW-1185">Reference proteome</keyword>
<evidence type="ECO:0000256" key="1">
    <source>
        <dbReference type="SAM" id="Phobius"/>
    </source>
</evidence>
<evidence type="ECO:0000313" key="3">
    <source>
        <dbReference type="EMBL" id="MBB4246611.1"/>
    </source>
</evidence>
<dbReference type="GO" id="GO:0043164">
    <property type="term" value="P:Gram-negative-bacterium-type cell wall biogenesis"/>
    <property type="evidence" value="ECO:0007669"/>
    <property type="project" value="TreeGrafter"/>
</dbReference>
<dbReference type="GO" id="GO:0000270">
    <property type="term" value="P:peptidoglycan metabolic process"/>
    <property type="evidence" value="ECO:0007669"/>
    <property type="project" value="TreeGrafter"/>
</dbReference>
<sequence>MLFLLKKLITVIVLPPVGPLLLAALGLLLARSRRRGWRLGGFTLAWSGIALLFALSLPVVSRGLSDSLGGEVLSPAEIAKAQAIVVLAGGIRQHAPEYGGVGVPREHSLMRLRYGAHLQRKTGLPLLLSGGAPGGGEAEATAMARALHDDYGLDARWVETQSLDTRDNADLSAKMLAAADIHTVLLVTERFHMKRAQAEFERAGLKVIAAPTLFPSNNDEADFLSSLPSMGALRESTLALHEWLGILAQRLR</sequence>
<dbReference type="PANTHER" id="PTHR30336">
    <property type="entry name" value="INNER MEMBRANE PROTEIN, PROBABLE PERMEASE"/>
    <property type="match status" value="1"/>
</dbReference>
<organism evidence="3 4">
    <name type="scientific">Rhodocyclus tenuis</name>
    <name type="common">Rhodospirillum tenue</name>
    <dbReference type="NCBI Taxonomy" id="1066"/>
    <lineage>
        <taxon>Bacteria</taxon>
        <taxon>Pseudomonadati</taxon>
        <taxon>Pseudomonadota</taxon>
        <taxon>Betaproteobacteria</taxon>
        <taxon>Rhodocyclales</taxon>
        <taxon>Rhodocyclaceae</taxon>
        <taxon>Rhodocyclus</taxon>
    </lineage>
</organism>
<comment type="caution">
    <text evidence="3">The sequence shown here is derived from an EMBL/GenBank/DDBJ whole genome shotgun (WGS) entry which is preliminary data.</text>
</comment>
<dbReference type="InterPro" id="IPR003848">
    <property type="entry name" value="DUF218"/>
</dbReference>
<protein>
    <submittedName>
        <fullName evidence="3">Uncharacterized SAM-binding protein YcdF (DUF218 family)</fullName>
    </submittedName>
</protein>
<keyword evidence="1" id="KW-0812">Transmembrane</keyword>
<dbReference type="PANTHER" id="PTHR30336:SF4">
    <property type="entry name" value="ENVELOPE BIOGENESIS FACTOR ELYC"/>
    <property type="match status" value="1"/>
</dbReference>
<accession>A0A840G5I3</accession>
<dbReference type="GO" id="GO:0005886">
    <property type="term" value="C:plasma membrane"/>
    <property type="evidence" value="ECO:0007669"/>
    <property type="project" value="TreeGrafter"/>
</dbReference>
<evidence type="ECO:0000313" key="4">
    <source>
        <dbReference type="Proteomes" id="UP000587070"/>
    </source>
</evidence>
<dbReference type="AlphaFoldDB" id="A0A840G5I3"/>
<dbReference type="OrthoDB" id="9809813at2"/>
<dbReference type="Proteomes" id="UP000587070">
    <property type="component" value="Unassembled WGS sequence"/>
</dbReference>
<keyword evidence="1" id="KW-0472">Membrane</keyword>
<name>A0A840G5I3_RHOTE</name>
<dbReference type="CDD" id="cd06259">
    <property type="entry name" value="YdcF-like"/>
    <property type="match status" value="1"/>
</dbReference>